<dbReference type="GO" id="GO:0005525">
    <property type="term" value="F:GTP binding"/>
    <property type="evidence" value="ECO:0007669"/>
    <property type="project" value="InterPro"/>
</dbReference>
<evidence type="ECO:0000256" key="2">
    <source>
        <dbReference type="SAM" id="MobiDB-lite"/>
    </source>
</evidence>
<reference evidence="3" key="2">
    <citation type="submission" date="2020-09" db="EMBL/GenBank/DDBJ databases">
        <authorList>
            <person name="Sun Q."/>
            <person name="Zhou Y."/>
        </authorList>
    </citation>
    <scope>NUCLEOTIDE SEQUENCE</scope>
    <source>
        <strain evidence="3">CGMCC 4.7278</strain>
    </source>
</reference>
<protein>
    <recommendedName>
        <fullName evidence="5">Methylmalonyl Co-A mutase-associated GTPase MeaB</fullName>
    </recommendedName>
</protein>
<dbReference type="PANTHER" id="PTHR23408">
    <property type="entry name" value="METHYLMALONYL-COA MUTASE"/>
    <property type="match status" value="1"/>
</dbReference>
<comment type="similarity">
    <text evidence="1">Belongs to the SIMIBI class G3E GTPase family. ArgK/MeaB subfamily.</text>
</comment>
<dbReference type="Gene3D" id="3.40.50.300">
    <property type="entry name" value="P-loop containing nucleotide triphosphate hydrolases"/>
    <property type="match status" value="1"/>
</dbReference>
<feature type="compositionally biased region" description="Basic and acidic residues" evidence="2">
    <location>
        <begin position="35"/>
        <end position="48"/>
    </location>
</feature>
<dbReference type="EMBL" id="BMMW01000001">
    <property type="protein sequence ID" value="GGK34675.1"/>
    <property type="molecule type" value="Genomic_DNA"/>
</dbReference>
<dbReference type="NCBIfam" id="TIGR00750">
    <property type="entry name" value="lao"/>
    <property type="match status" value="1"/>
</dbReference>
<comment type="caution">
    <text evidence="3">The sequence shown here is derived from an EMBL/GenBank/DDBJ whole genome shotgun (WGS) entry which is preliminary data.</text>
</comment>
<dbReference type="Gene3D" id="1.10.287.130">
    <property type="match status" value="1"/>
</dbReference>
<dbReference type="Gene3D" id="1.20.5.170">
    <property type="match status" value="1"/>
</dbReference>
<feature type="region of interest" description="Disordered" evidence="2">
    <location>
        <begin position="1"/>
        <end position="90"/>
    </location>
</feature>
<evidence type="ECO:0008006" key="5">
    <source>
        <dbReference type="Google" id="ProtNLM"/>
    </source>
</evidence>
<dbReference type="Proteomes" id="UP000612956">
    <property type="component" value="Unassembled WGS sequence"/>
</dbReference>
<evidence type="ECO:0000313" key="3">
    <source>
        <dbReference type="EMBL" id="GGK34675.1"/>
    </source>
</evidence>
<accession>A0A917V450</accession>
<dbReference type="PANTHER" id="PTHR23408:SF3">
    <property type="entry name" value="METHYLMALONIC ACIDURIA TYPE A PROTEIN, MITOCHONDRIAL"/>
    <property type="match status" value="1"/>
</dbReference>
<organism evidence="3 4">
    <name type="scientific">Nocardia camponoti</name>
    <dbReference type="NCBI Taxonomy" id="1616106"/>
    <lineage>
        <taxon>Bacteria</taxon>
        <taxon>Bacillati</taxon>
        <taxon>Actinomycetota</taxon>
        <taxon>Actinomycetes</taxon>
        <taxon>Mycobacteriales</taxon>
        <taxon>Nocardiaceae</taxon>
        <taxon>Nocardia</taxon>
    </lineage>
</organism>
<gene>
    <name evidence="3" type="ORF">GCM10011591_02870</name>
</gene>
<dbReference type="GO" id="GO:0005737">
    <property type="term" value="C:cytoplasm"/>
    <property type="evidence" value="ECO:0007669"/>
    <property type="project" value="TreeGrafter"/>
</dbReference>
<dbReference type="GO" id="GO:0003924">
    <property type="term" value="F:GTPase activity"/>
    <property type="evidence" value="ECO:0007669"/>
    <property type="project" value="InterPro"/>
</dbReference>
<evidence type="ECO:0000256" key="1">
    <source>
        <dbReference type="ARBA" id="ARBA00009625"/>
    </source>
</evidence>
<proteinExistence type="inferred from homology"/>
<reference evidence="3" key="1">
    <citation type="journal article" date="2014" name="Int. J. Syst. Evol. Microbiol.">
        <title>Complete genome sequence of Corynebacterium casei LMG S-19264T (=DSM 44701T), isolated from a smear-ripened cheese.</title>
        <authorList>
            <consortium name="US DOE Joint Genome Institute (JGI-PGF)"/>
            <person name="Walter F."/>
            <person name="Albersmeier A."/>
            <person name="Kalinowski J."/>
            <person name="Ruckert C."/>
        </authorList>
    </citation>
    <scope>NUCLEOTIDE SEQUENCE</scope>
    <source>
        <strain evidence="3">CGMCC 4.7278</strain>
    </source>
</reference>
<dbReference type="NCBIfam" id="NF006958">
    <property type="entry name" value="PRK09435.1"/>
    <property type="match status" value="1"/>
</dbReference>
<name>A0A917V450_9NOCA</name>
<dbReference type="SUPFAM" id="SSF52540">
    <property type="entry name" value="P-loop containing nucleoside triphosphate hydrolases"/>
    <property type="match status" value="1"/>
</dbReference>
<dbReference type="InterPro" id="IPR005129">
    <property type="entry name" value="GTPase_ArgK"/>
</dbReference>
<dbReference type="InterPro" id="IPR027417">
    <property type="entry name" value="P-loop_NTPase"/>
</dbReference>
<dbReference type="Pfam" id="PF03308">
    <property type="entry name" value="MeaB"/>
    <property type="match status" value="1"/>
</dbReference>
<dbReference type="CDD" id="cd03114">
    <property type="entry name" value="MMAA-like"/>
    <property type="match status" value="1"/>
</dbReference>
<dbReference type="AlphaFoldDB" id="A0A917V450"/>
<sequence length="432" mass="45043">MGRSAMSTGRAADDQPSVSAGDQPTRSPSAGGAARDSHRGVTADEQRDAVAAQGKSNAPGAASARVPGADGVVPGTGVGDGHPRLLTTSGVGATRKGGAVAAAPRLIDVDALADGIRAGQRAALARAITLVESTRSDHRELAQQLLLRLGTEPGDGVVSNRVGITGVPGVGKSTFIDALGMHLIGKGHRVAVLAVDPSSTRTGGSILGDKTRMARLSLEADAFIRPSPTAGTLGGVAKATRETIVLLEAAGYDVILVETVGVGQSEVTVANMVDVFCFLTLARTGDQLQGIKKGVLELAEVVAVNKADGKHEMEAKSAARELAGALRLIHPHDALWKPPVLTMSGLEGVGLDKFWDTVLDHRRVLTDAGEFDEKRRRQQVEWTWTMVHDQLLRRLADNPNVKELRAGVEADVRAGTLTPALAAERLLDAFDA</sequence>
<feature type="compositionally biased region" description="Polar residues" evidence="2">
    <location>
        <begin position="16"/>
        <end position="28"/>
    </location>
</feature>
<keyword evidence="4" id="KW-1185">Reference proteome</keyword>
<evidence type="ECO:0000313" key="4">
    <source>
        <dbReference type="Proteomes" id="UP000612956"/>
    </source>
</evidence>